<dbReference type="PANTHER" id="PTHR43384:SF6">
    <property type="entry name" value="SEPTUM SITE-DETERMINING PROTEIN MIND HOMOLOG, CHLOROPLASTIC"/>
    <property type="match status" value="1"/>
</dbReference>
<keyword evidence="5" id="KW-1185">Reference proteome</keyword>
<dbReference type="AlphaFoldDB" id="A0A554NBU3"/>
<protein>
    <submittedName>
        <fullName evidence="4">ParA family protein</fullName>
    </submittedName>
</protein>
<accession>A0A554NBU3</accession>
<dbReference type="GO" id="GO:0009898">
    <property type="term" value="C:cytoplasmic side of plasma membrane"/>
    <property type="evidence" value="ECO:0007669"/>
    <property type="project" value="TreeGrafter"/>
</dbReference>
<dbReference type="GO" id="GO:0051782">
    <property type="term" value="P:negative regulation of cell division"/>
    <property type="evidence" value="ECO:0007669"/>
    <property type="project" value="TreeGrafter"/>
</dbReference>
<dbReference type="Proteomes" id="UP000319894">
    <property type="component" value="Unassembled WGS sequence"/>
</dbReference>
<dbReference type="EMBL" id="QMDX01000003">
    <property type="protein sequence ID" value="TSD14857.1"/>
    <property type="molecule type" value="Genomic_DNA"/>
</dbReference>
<dbReference type="InParanoid" id="A0A554NBU3"/>
<organism evidence="4 5">
    <name type="scientific">Haloglomus irregulare</name>
    <dbReference type="NCBI Taxonomy" id="2234134"/>
    <lineage>
        <taxon>Archaea</taxon>
        <taxon>Methanobacteriati</taxon>
        <taxon>Methanobacteriota</taxon>
        <taxon>Stenosarchaea group</taxon>
        <taxon>Halobacteria</taxon>
        <taxon>Halobacteriales</taxon>
        <taxon>Natronomonadaceae</taxon>
        <taxon>Haloglomus</taxon>
    </lineage>
</organism>
<dbReference type="SUPFAM" id="SSF52540">
    <property type="entry name" value="P-loop containing nucleoside triphosphate hydrolases"/>
    <property type="match status" value="1"/>
</dbReference>
<dbReference type="GO" id="GO:0005829">
    <property type="term" value="C:cytosol"/>
    <property type="evidence" value="ECO:0007669"/>
    <property type="project" value="TreeGrafter"/>
</dbReference>
<dbReference type="GO" id="GO:0016887">
    <property type="term" value="F:ATP hydrolysis activity"/>
    <property type="evidence" value="ECO:0007669"/>
    <property type="project" value="TreeGrafter"/>
</dbReference>
<comment type="caution">
    <text evidence="4">The sequence shown here is derived from an EMBL/GenBank/DDBJ whole genome shotgun (WGS) entry which is preliminary data.</text>
</comment>
<dbReference type="PANTHER" id="PTHR43384">
    <property type="entry name" value="SEPTUM SITE-DETERMINING PROTEIN MIND HOMOLOG, CHLOROPLASTIC-RELATED"/>
    <property type="match status" value="1"/>
</dbReference>
<dbReference type="OrthoDB" id="313523at2157"/>
<dbReference type="Gene3D" id="3.40.50.300">
    <property type="entry name" value="P-loop containing nucleotide triphosphate hydrolases"/>
    <property type="match status" value="1"/>
</dbReference>
<reference evidence="4 5" key="1">
    <citation type="submission" date="2018-06" db="EMBL/GenBank/DDBJ databases">
        <title>Natronomonas sp. F16-60 a new haloarchaeon isolated from a solar saltern of Isla Cristina, Huelva, Spain.</title>
        <authorList>
            <person name="Duran-Viseras A."/>
            <person name="Sanchez-Porro C."/>
            <person name="Ventosa A."/>
        </authorList>
    </citation>
    <scope>NUCLEOTIDE SEQUENCE [LARGE SCALE GENOMIC DNA]</scope>
    <source>
        <strain evidence="4 5">F16-60</strain>
    </source>
</reference>
<dbReference type="InterPro" id="IPR050625">
    <property type="entry name" value="ParA/MinD_ATPase"/>
</dbReference>
<evidence type="ECO:0000256" key="1">
    <source>
        <dbReference type="ARBA" id="ARBA00022741"/>
    </source>
</evidence>
<evidence type="ECO:0000313" key="5">
    <source>
        <dbReference type="Proteomes" id="UP000319894"/>
    </source>
</evidence>
<dbReference type="RefSeq" id="WP_144261575.1">
    <property type="nucleotide sequence ID" value="NZ_QMDX01000003.1"/>
</dbReference>
<dbReference type="InterPro" id="IPR027417">
    <property type="entry name" value="P-loop_NTPase"/>
</dbReference>
<evidence type="ECO:0000256" key="2">
    <source>
        <dbReference type="ARBA" id="ARBA00022840"/>
    </source>
</evidence>
<keyword evidence="2" id="KW-0067">ATP-binding</keyword>
<evidence type="ECO:0000256" key="3">
    <source>
        <dbReference type="SAM" id="MobiDB-lite"/>
    </source>
</evidence>
<evidence type="ECO:0000313" key="4">
    <source>
        <dbReference type="EMBL" id="TSD14857.1"/>
    </source>
</evidence>
<proteinExistence type="predicted"/>
<keyword evidence="1" id="KW-0547">Nucleotide-binding</keyword>
<feature type="region of interest" description="Disordered" evidence="3">
    <location>
        <begin position="241"/>
        <end position="260"/>
    </location>
</feature>
<dbReference type="GO" id="GO:0005524">
    <property type="term" value="F:ATP binding"/>
    <property type="evidence" value="ECO:0007669"/>
    <property type="project" value="UniProtKB-KW"/>
</dbReference>
<gene>
    <name evidence="4" type="ORF">DP107_07835</name>
</gene>
<name>A0A554NBU3_9EURY</name>
<sequence length="260" mass="25575">MDGIEDAGPDRARDDPTTLAVVGAVGGAGATRLTIEIGTALAREGRDVAVLDAAYATQGLADHVSGRIDPDVTACVTEPRSLADGLVTLPLDAAGRVACLPAYAPFERVARAKTSGAAEELTSFAAEAAGRFDAVLLDTPPVAANQAVAAVTVADRVALVAPDSRRGADALPRAADRLRDLGVVPDCEVANAGVGGEGTVERAAVTVPASGATAPDDAPAYPGGGAFAAAVASVAASTLAVEPEPDGGGGLGSYVPGLSE</sequence>